<reference evidence="2 3" key="1">
    <citation type="submission" date="2016-09" db="EMBL/GenBank/DDBJ databases">
        <authorList>
            <consortium name="Pathogen Informatics"/>
        </authorList>
    </citation>
    <scope>NUCLEOTIDE SEQUENCE [LARGE SCALE GENOMIC DNA]</scope>
</reference>
<dbReference type="EMBL" id="OFAE01000002">
    <property type="protein sequence ID" value="SOV83889.1"/>
    <property type="molecule type" value="Genomic_DNA"/>
</dbReference>
<proteinExistence type="predicted"/>
<dbReference type="OrthoDB" id="10562306at2759"/>
<name>A0A2P9DSA0_PLARE</name>
<feature type="domain" description="Plasmodium falciparum erythrocyte membrane protein 1 acidic terminal segment" evidence="1">
    <location>
        <begin position="5"/>
        <end position="106"/>
    </location>
</feature>
<dbReference type="InterPro" id="IPR029211">
    <property type="entry name" value="PfEMP1_ATS"/>
</dbReference>
<dbReference type="VEuPathDB" id="PlasmoDB:PRCDC_0061300"/>
<protein>
    <submittedName>
        <fullName evidence="2">Erythrocyte membrane protein 1 (PfEMP1), exon 2, putative</fullName>
    </submittedName>
</protein>
<gene>
    <name evidence="2" type="ORF">PRG01_0011200</name>
</gene>
<dbReference type="Proteomes" id="UP000240500">
    <property type="component" value="Unassembled WGS sequence"/>
</dbReference>
<evidence type="ECO:0000259" key="1">
    <source>
        <dbReference type="Pfam" id="PF15445"/>
    </source>
</evidence>
<sequence length="155" mass="18383">MSGRTNIFRVIFIFENAYEIFTTKSSNRYVPYEFGRYKRKTYIYKEGEETENYSYIRDISSSDITSSSQSEYEKLYINDIYVPGSPKYKTLIEVVLEPSKRDTFNLSSEPCVPLNHELQTDNIYMYIQLNILHVIMDEKPFIISIQDRFLGSDRE</sequence>
<dbReference type="VEuPathDB" id="PlasmoDB:PRG01_0011200"/>
<dbReference type="AlphaFoldDB" id="A0A2P9DSA0"/>
<dbReference type="Pfam" id="PF15445">
    <property type="entry name" value="ATS"/>
    <property type="match status" value="1"/>
</dbReference>
<evidence type="ECO:0000313" key="2">
    <source>
        <dbReference type="EMBL" id="SOV83889.1"/>
    </source>
</evidence>
<organism evidence="2 3">
    <name type="scientific">Plasmodium reichenowi</name>
    <dbReference type="NCBI Taxonomy" id="5854"/>
    <lineage>
        <taxon>Eukaryota</taxon>
        <taxon>Sar</taxon>
        <taxon>Alveolata</taxon>
        <taxon>Apicomplexa</taxon>
        <taxon>Aconoidasida</taxon>
        <taxon>Haemosporida</taxon>
        <taxon>Plasmodiidae</taxon>
        <taxon>Plasmodium</taxon>
        <taxon>Plasmodium (Laverania)</taxon>
    </lineage>
</organism>
<accession>A0A2P9DSA0</accession>
<evidence type="ECO:0000313" key="3">
    <source>
        <dbReference type="Proteomes" id="UP000240500"/>
    </source>
</evidence>